<evidence type="ECO:0000259" key="2">
    <source>
        <dbReference type="Pfam" id="PF02517"/>
    </source>
</evidence>
<keyword evidence="1" id="KW-0472">Membrane</keyword>
<keyword evidence="1" id="KW-0812">Transmembrane</keyword>
<evidence type="ECO:0000313" key="4">
    <source>
        <dbReference type="Proteomes" id="UP000431269"/>
    </source>
</evidence>
<name>A0A6I6MX00_9CAUL</name>
<feature type="transmembrane region" description="Helical" evidence="1">
    <location>
        <begin position="47"/>
        <end position="70"/>
    </location>
</feature>
<keyword evidence="4" id="KW-1185">Reference proteome</keyword>
<sequence>MLQEAINAALQVAVFTLIPLIVWAIFARKQESFPRYFGLIAPTSKAMLWTLGVAVILIPASLAVFMLPALRDMAAGSNTVAGHIREQGMSADVVGQILIVALFKTALSEEILFRGFIAKRLIRWLGFGAGNTLHAILFGAVHLLIFVIPGGPKFDPALALAIGGLPATGGWIMAWLNERVGNGSIAPSWFLHALTNAIAYPLLAFG</sequence>
<dbReference type="EMBL" id="CP047045">
    <property type="protein sequence ID" value="QGZ96924.1"/>
    <property type="molecule type" value="Genomic_DNA"/>
</dbReference>
<gene>
    <name evidence="3" type="ORF">DSM104635_03789</name>
</gene>
<feature type="transmembrane region" description="Helical" evidence="1">
    <location>
        <begin position="6"/>
        <end position="26"/>
    </location>
</feature>
<feature type="domain" description="CAAX prenyl protease 2/Lysostaphin resistance protein A-like" evidence="2">
    <location>
        <begin position="98"/>
        <end position="198"/>
    </location>
</feature>
<dbReference type="RefSeq" id="WP_158767698.1">
    <property type="nucleotide sequence ID" value="NZ_CP047045.1"/>
</dbReference>
<organism evidence="3 4">
    <name type="scientific">Terricaulis silvestris</name>
    <dbReference type="NCBI Taxonomy" id="2686094"/>
    <lineage>
        <taxon>Bacteria</taxon>
        <taxon>Pseudomonadati</taxon>
        <taxon>Pseudomonadota</taxon>
        <taxon>Alphaproteobacteria</taxon>
        <taxon>Caulobacterales</taxon>
        <taxon>Caulobacteraceae</taxon>
        <taxon>Terricaulis</taxon>
    </lineage>
</organism>
<evidence type="ECO:0000313" key="3">
    <source>
        <dbReference type="EMBL" id="QGZ96924.1"/>
    </source>
</evidence>
<feature type="transmembrane region" description="Helical" evidence="1">
    <location>
        <begin position="124"/>
        <end position="145"/>
    </location>
</feature>
<dbReference type="GO" id="GO:0080120">
    <property type="term" value="P:CAAX-box protein maturation"/>
    <property type="evidence" value="ECO:0007669"/>
    <property type="project" value="UniProtKB-ARBA"/>
</dbReference>
<dbReference type="KEGG" id="tsv:DSM104635_03789"/>
<protein>
    <submittedName>
        <fullName evidence="3">CAAX amino terminal protease self-immunity</fullName>
    </submittedName>
</protein>
<dbReference type="GO" id="GO:0006508">
    <property type="term" value="P:proteolysis"/>
    <property type="evidence" value="ECO:0007669"/>
    <property type="project" value="UniProtKB-KW"/>
</dbReference>
<dbReference type="AlphaFoldDB" id="A0A6I6MX00"/>
<feature type="transmembrane region" description="Helical" evidence="1">
    <location>
        <begin position="188"/>
        <end position="205"/>
    </location>
</feature>
<dbReference type="Proteomes" id="UP000431269">
    <property type="component" value="Chromosome"/>
</dbReference>
<accession>A0A6I6MX00</accession>
<dbReference type="GO" id="GO:0004175">
    <property type="term" value="F:endopeptidase activity"/>
    <property type="evidence" value="ECO:0007669"/>
    <property type="project" value="UniProtKB-ARBA"/>
</dbReference>
<dbReference type="Pfam" id="PF02517">
    <property type="entry name" value="Rce1-like"/>
    <property type="match status" value="1"/>
</dbReference>
<feature type="transmembrane region" description="Helical" evidence="1">
    <location>
        <begin position="157"/>
        <end position="176"/>
    </location>
</feature>
<reference evidence="4" key="1">
    <citation type="submission" date="2019-12" db="EMBL/GenBank/DDBJ databases">
        <title>Complete genome of Terracaulis silvestris 0127_4.</title>
        <authorList>
            <person name="Vieira S."/>
            <person name="Riedel T."/>
            <person name="Sproer C."/>
            <person name="Pascual J."/>
            <person name="Boedeker C."/>
            <person name="Overmann J."/>
        </authorList>
    </citation>
    <scope>NUCLEOTIDE SEQUENCE [LARGE SCALE GENOMIC DNA]</scope>
    <source>
        <strain evidence="4">0127_4</strain>
    </source>
</reference>
<keyword evidence="1" id="KW-1133">Transmembrane helix</keyword>
<proteinExistence type="predicted"/>
<evidence type="ECO:0000256" key="1">
    <source>
        <dbReference type="SAM" id="Phobius"/>
    </source>
</evidence>
<keyword evidence="3" id="KW-0378">Hydrolase</keyword>
<dbReference type="InterPro" id="IPR003675">
    <property type="entry name" value="Rce1/LyrA-like_dom"/>
</dbReference>
<keyword evidence="3" id="KW-0645">Protease</keyword>